<dbReference type="InterPro" id="IPR040389">
    <property type="entry name" value="SMR"/>
</dbReference>
<proteinExistence type="predicted"/>
<dbReference type="EMBL" id="JAEACU010000002">
    <property type="protein sequence ID" value="KAH7542078.1"/>
    <property type="molecule type" value="Genomic_DNA"/>
</dbReference>
<evidence type="ECO:0008006" key="6">
    <source>
        <dbReference type="Google" id="ProtNLM"/>
    </source>
</evidence>
<accession>A0A978VTD3</accession>
<evidence type="ECO:0000256" key="1">
    <source>
        <dbReference type="ARBA" id="ARBA00023013"/>
    </source>
</evidence>
<keyword evidence="2" id="KW-0131">Cell cycle</keyword>
<feature type="region of interest" description="Disordered" evidence="3">
    <location>
        <begin position="1"/>
        <end position="79"/>
    </location>
</feature>
<organism evidence="4 5">
    <name type="scientific">Ziziphus jujuba var. spinosa</name>
    <dbReference type="NCBI Taxonomy" id="714518"/>
    <lineage>
        <taxon>Eukaryota</taxon>
        <taxon>Viridiplantae</taxon>
        <taxon>Streptophyta</taxon>
        <taxon>Embryophyta</taxon>
        <taxon>Tracheophyta</taxon>
        <taxon>Spermatophyta</taxon>
        <taxon>Magnoliopsida</taxon>
        <taxon>eudicotyledons</taxon>
        <taxon>Gunneridae</taxon>
        <taxon>Pentapetalae</taxon>
        <taxon>rosids</taxon>
        <taxon>fabids</taxon>
        <taxon>Rosales</taxon>
        <taxon>Rhamnaceae</taxon>
        <taxon>Paliureae</taxon>
        <taxon>Ziziphus</taxon>
    </lineage>
</organism>
<evidence type="ECO:0000313" key="4">
    <source>
        <dbReference type="EMBL" id="KAH7542078.1"/>
    </source>
</evidence>
<dbReference type="GO" id="GO:0032875">
    <property type="term" value="P:regulation of DNA endoreduplication"/>
    <property type="evidence" value="ECO:0007669"/>
    <property type="project" value="InterPro"/>
</dbReference>
<dbReference type="GO" id="GO:0004860">
    <property type="term" value="F:protein kinase inhibitor activity"/>
    <property type="evidence" value="ECO:0007669"/>
    <property type="project" value="UniProtKB-KW"/>
</dbReference>
<dbReference type="AlphaFoldDB" id="A0A978VTD3"/>
<keyword evidence="1" id="KW-0649">Protein kinase inhibitor</keyword>
<evidence type="ECO:0000256" key="2">
    <source>
        <dbReference type="ARBA" id="ARBA00023306"/>
    </source>
</evidence>
<evidence type="ECO:0000256" key="3">
    <source>
        <dbReference type="SAM" id="MobiDB-lite"/>
    </source>
</evidence>
<comment type="caution">
    <text evidence="4">The sequence shown here is derived from an EMBL/GenBank/DDBJ whole genome shotgun (WGS) entry which is preliminary data.</text>
</comment>
<protein>
    <recommendedName>
        <fullName evidence="6">Cyclin-dependent protein kinase inhibitor SMR2-like</fullName>
    </recommendedName>
</protein>
<dbReference type="PANTHER" id="PTHR33142">
    <property type="entry name" value="CYCLIN-DEPENDENT PROTEIN KINASE INHIBITOR SMR13"/>
    <property type="match status" value="1"/>
</dbReference>
<sequence length="125" mass="14723">MSKDHISEQQQNLSKIQPAGLDDKREDHDHDHDVQPLKQLLDHDDHHDHQEDPCLTPTSSDHRLPSTRSCPSTPRKPQGRLVYLHKRKLSDLHFFEATRREEVESFFRSNFEFSSARVKKRCMSI</sequence>
<dbReference type="Proteomes" id="UP000813462">
    <property type="component" value="Unassembled WGS sequence"/>
</dbReference>
<dbReference type="PANTHER" id="PTHR33142:SF89">
    <property type="entry name" value="CYCLIN-DEPENDENT PROTEIN KINASE INHIBITOR SMR2"/>
    <property type="match status" value="1"/>
</dbReference>
<feature type="compositionally biased region" description="Basic and acidic residues" evidence="3">
    <location>
        <begin position="21"/>
        <end position="52"/>
    </location>
</feature>
<reference evidence="4" key="1">
    <citation type="journal article" date="2021" name="Front. Plant Sci.">
        <title>Chromosome-Scale Genome Assembly for Chinese Sour Jujube and Insights Into Its Genome Evolution and Domestication Signature.</title>
        <authorList>
            <person name="Shen L.-Y."/>
            <person name="Luo H."/>
            <person name="Wang X.-L."/>
            <person name="Wang X.-M."/>
            <person name="Qiu X.-J."/>
            <person name="Liu H."/>
            <person name="Zhou S.-S."/>
            <person name="Jia K.-H."/>
            <person name="Nie S."/>
            <person name="Bao Y.-T."/>
            <person name="Zhang R.-G."/>
            <person name="Yun Q.-Z."/>
            <person name="Chai Y.-H."/>
            <person name="Lu J.-Y."/>
            <person name="Li Y."/>
            <person name="Zhao S.-W."/>
            <person name="Mao J.-F."/>
            <person name="Jia S.-G."/>
            <person name="Mao Y.-M."/>
        </authorList>
    </citation>
    <scope>NUCLEOTIDE SEQUENCE</scope>
    <source>
        <strain evidence="4">AT0</strain>
        <tissue evidence="4">Leaf</tissue>
    </source>
</reference>
<gene>
    <name evidence="4" type="ORF">FEM48_Zijuj02G0035200</name>
</gene>
<name>A0A978VTD3_ZIZJJ</name>
<evidence type="ECO:0000313" key="5">
    <source>
        <dbReference type="Proteomes" id="UP000813462"/>
    </source>
</evidence>